<accession>A0A0E9VJX2</accession>
<reference evidence="1" key="2">
    <citation type="journal article" date="2015" name="Fish Shellfish Immunol.">
        <title>Early steps in the European eel (Anguilla anguilla)-Vibrio vulnificus interaction in the gills: Role of the RtxA13 toxin.</title>
        <authorList>
            <person name="Callol A."/>
            <person name="Pajuelo D."/>
            <person name="Ebbesson L."/>
            <person name="Teles M."/>
            <person name="MacKenzie S."/>
            <person name="Amaro C."/>
        </authorList>
    </citation>
    <scope>NUCLEOTIDE SEQUENCE</scope>
</reference>
<dbReference type="AlphaFoldDB" id="A0A0E9VJX2"/>
<reference evidence="1" key="1">
    <citation type="submission" date="2014-11" db="EMBL/GenBank/DDBJ databases">
        <authorList>
            <person name="Amaro Gonzalez C."/>
        </authorList>
    </citation>
    <scope>NUCLEOTIDE SEQUENCE</scope>
</reference>
<organism evidence="1">
    <name type="scientific">Anguilla anguilla</name>
    <name type="common">European freshwater eel</name>
    <name type="synonym">Muraena anguilla</name>
    <dbReference type="NCBI Taxonomy" id="7936"/>
    <lineage>
        <taxon>Eukaryota</taxon>
        <taxon>Metazoa</taxon>
        <taxon>Chordata</taxon>
        <taxon>Craniata</taxon>
        <taxon>Vertebrata</taxon>
        <taxon>Euteleostomi</taxon>
        <taxon>Actinopterygii</taxon>
        <taxon>Neopterygii</taxon>
        <taxon>Teleostei</taxon>
        <taxon>Anguilliformes</taxon>
        <taxon>Anguillidae</taxon>
        <taxon>Anguilla</taxon>
    </lineage>
</organism>
<dbReference type="EMBL" id="GBXM01030291">
    <property type="protein sequence ID" value="JAH78286.1"/>
    <property type="molecule type" value="Transcribed_RNA"/>
</dbReference>
<proteinExistence type="predicted"/>
<sequence>MFRVLEHPARCSWTVPPIITRS</sequence>
<protein>
    <submittedName>
        <fullName evidence="1">Uncharacterized protein</fullName>
    </submittedName>
</protein>
<name>A0A0E9VJX2_ANGAN</name>
<evidence type="ECO:0000313" key="1">
    <source>
        <dbReference type="EMBL" id="JAH78286.1"/>
    </source>
</evidence>